<reference evidence="1" key="1">
    <citation type="submission" date="2020-05" db="EMBL/GenBank/DDBJ databases">
        <title>Chitinophaga laudate sp. nov., isolated from a tropical peat swamp.</title>
        <authorList>
            <person name="Goh C.B.S."/>
            <person name="Lee M.S."/>
            <person name="Parimannan S."/>
            <person name="Pasbakhsh P."/>
            <person name="Yule C.M."/>
            <person name="Rajandas H."/>
            <person name="Loke S."/>
            <person name="Croft L."/>
            <person name="Tan J.B.L."/>
        </authorList>
    </citation>
    <scope>NUCLEOTIDE SEQUENCE</scope>
    <source>
        <strain evidence="1">Mgbs1</strain>
    </source>
</reference>
<dbReference type="RefSeq" id="WP_127037038.1">
    <property type="nucleotide sequence ID" value="NZ_JAABOK010000018.1"/>
</dbReference>
<name>A0A433WKS9_9BACT</name>
<protein>
    <submittedName>
        <fullName evidence="1">Uncharacterized protein</fullName>
    </submittedName>
</protein>
<dbReference type="NCBIfam" id="NF038153">
    <property type="entry name" value="lant_leader_L1a"/>
    <property type="match status" value="1"/>
</dbReference>
<dbReference type="OrthoDB" id="680784at2"/>
<dbReference type="AlphaFoldDB" id="A0A433WKS9"/>
<keyword evidence="2" id="KW-1185">Reference proteome</keyword>
<proteinExistence type="predicted"/>
<dbReference type="InterPro" id="IPR058238">
    <property type="entry name" value="Lant_leader_dom"/>
</dbReference>
<evidence type="ECO:0000313" key="2">
    <source>
        <dbReference type="Proteomes" id="UP000281028"/>
    </source>
</evidence>
<accession>A0A433WKS9</accession>
<dbReference type="EMBL" id="RIAR02000001">
    <property type="protein sequence ID" value="NSL90923.1"/>
    <property type="molecule type" value="Genomic_DNA"/>
</dbReference>
<dbReference type="Proteomes" id="UP000281028">
    <property type="component" value="Unassembled WGS sequence"/>
</dbReference>
<evidence type="ECO:0000313" key="1">
    <source>
        <dbReference type="EMBL" id="NSL90923.1"/>
    </source>
</evidence>
<gene>
    <name evidence="1" type="ORF">ECE50_029130</name>
</gene>
<comment type="caution">
    <text evidence="1">The sequence shown here is derived from an EMBL/GenBank/DDBJ whole genome shotgun (WGS) entry which is preliminary data.</text>
</comment>
<sequence>MKKRKIELSKKLLLHKQTVGQLSTAQQLLVAGGINTVVFTCTAETIEVSVCRFSVPPGGGSCCVIP</sequence>
<organism evidence="1 2">
    <name type="scientific">Chitinophaga solisilvae</name>
    <dbReference type="NCBI Taxonomy" id="1233460"/>
    <lineage>
        <taxon>Bacteria</taxon>
        <taxon>Pseudomonadati</taxon>
        <taxon>Bacteroidota</taxon>
        <taxon>Chitinophagia</taxon>
        <taxon>Chitinophagales</taxon>
        <taxon>Chitinophagaceae</taxon>
        <taxon>Chitinophaga</taxon>
    </lineage>
</organism>